<evidence type="ECO:0000256" key="1">
    <source>
        <dbReference type="ARBA" id="ARBA00010617"/>
    </source>
</evidence>
<dbReference type="Proteomes" id="UP001500994">
    <property type="component" value="Unassembled WGS sequence"/>
</dbReference>
<dbReference type="PRINTS" id="PR00385">
    <property type="entry name" value="P450"/>
</dbReference>
<reference evidence="3 4" key="1">
    <citation type="journal article" date="2019" name="Int. J. Syst. Evol. Microbiol.">
        <title>The Global Catalogue of Microorganisms (GCM) 10K type strain sequencing project: providing services to taxonomists for standard genome sequencing and annotation.</title>
        <authorList>
            <consortium name="The Broad Institute Genomics Platform"/>
            <consortium name="The Broad Institute Genome Sequencing Center for Infectious Disease"/>
            <person name="Wu L."/>
            <person name="Ma J."/>
        </authorList>
    </citation>
    <scope>NUCLEOTIDE SEQUENCE [LARGE SCALE GENOMIC DNA]</scope>
    <source>
        <strain evidence="3 4">JCM 16374</strain>
    </source>
</reference>
<comment type="similarity">
    <text evidence="1">Belongs to the cytochrome P450 family.</text>
</comment>
<dbReference type="CDD" id="cd11030">
    <property type="entry name" value="CYP105-like"/>
    <property type="match status" value="1"/>
</dbReference>
<dbReference type="PRINTS" id="PR00359">
    <property type="entry name" value="BP450"/>
</dbReference>
<proteinExistence type="inferred from homology"/>
<feature type="region of interest" description="Disordered" evidence="2">
    <location>
        <begin position="1"/>
        <end position="45"/>
    </location>
</feature>
<keyword evidence="4" id="KW-1185">Reference proteome</keyword>
<name>A0ABN3SN46_9ACTN</name>
<feature type="compositionally biased region" description="Basic and acidic residues" evidence="2">
    <location>
        <begin position="11"/>
        <end position="22"/>
    </location>
</feature>
<dbReference type="EMBL" id="BAAARK010000025">
    <property type="protein sequence ID" value="GAA2680047.1"/>
    <property type="molecule type" value="Genomic_DNA"/>
</dbReference>
<dbReference type="Gene3D" id="1.10.630.10">
    <property type="entry name" value="Cytochrome P450"/>
    <property type="match status" value="1"/>
</dbReference>
<gene>
    <name evidence="3" type="ORF">GCM10009864_60510</name>
</gene>
<dbReference type="PANTHER" id="PTHR46696:SF1">
    <property type="entry name" value="CYTOCHROME P450 YJIB-RELATED"/>
    <property type="match status" value="1"/>
</dbReference>
<dbReference type="InterPro" id="IPR001128">
    <property type="entry name" value="Cyt_P450"/>
</dbReference>
<dbReference type="Pfam" id="PF00067">
    <property type="entry name" value="p450"/>
    <property type="match status" value="1"/>
</dbReference>
<comment type="caution">
    <text evidence="3">The sequence shown here is derived from an EMBL/GenBank/DDBJ whole genome shotgun (WGS) entry which is preliminary data.</text>
</comment>
<evidence type="ECO:0000313" key="3">
    <source>
        <dbReference type="EMBL" id="GAA2680047.1"/>
    </source>
</evidence>
<evidence type="ECO:0000256" key="2">
    <source>
        <dbReference type="SAM" id="MobiDB-lite"/>
    </source>
</evidence>
<accession>A0ABN3SN46</accession>
<evidence type="ECO:0000313" key="4">
    <source>
        <dbReference type="Proteomes" id="UP001500994"/>
    </source>
</evidence>
<dbReference type="SUPFAM" id="SSF48264">
    <property type="entry name" value="Cytochrome P450"/>
    <property type="match status" value="1"/>
</dbReference>
<sequence length="430" mass="47802">MIDMSGPTPRFRAEPPTRKERQAPTMTTTTSTPGASDPLPFPAPRGGCPFAPAPAYETARDELPLTQVTLYDGRKAWLITRHADARFVLSDPRFSADVRTPGFPMANERQRFLLQGEPSFVRMDAPEHTRQRGMLTKWFTARRIREMRPKIQSFADARIDRIAPRGQAELVEEFALPLSSLVICDILGVPYEDHAYFERTSQAMLRWNATQDETLAAWTDLHDYLQRLAVSKLRTPDDRVVSLLVERADLTHSEVASMCRTLLVAGHDTTAEAIAMSVAALLREPEKAAELRAHPERYAEAAAELLRYLSPVGHHGVGRVATEDVVIDGRTIRAGEGALVVLPAANRDGRVWENAGELLGGEPGSTASHIALGYGPHYCLGASLARLEIEIALETLFRRLPRLRLAVPFEELAFREPASVHGLKELPVRW</sequence>
<dbReference type="PANTHER" id="PTHR46696">
    <property type="entry name" value="P450, PUTATIVE (EUROFUNG)-RELATED"/>
    <property type="match status" value="1"/>
</dbReference>
<dbReference type="InterPro" id="IPR036396">
    <property type="entry name" value="Cyt_P450_sf"/>
</dbReference>
<dbReference type="InterPro" id="IPR002397">
    <property type="entry name" value="Cyt_P450_B"/>
</dbReference>
<organism evidence="3 4">
    <name type="scientific">Streptomyces lunalinharesii</name>
    <dbReference type="NCBI Taxonomy" id="333384"/>
    <lineage>
        <taxon>Bacteria</taxon>
        <taxon>Bacillati</taxon>
        <taxon>Actinomycetota</taxon>
        <taxon>Actinomycetes</taxon>
        <taxon>Kitasatosporales</taxon>
        <taxon>Streptomycetaceae</taxon>
        <taxon>Streptomyces</taxon>
    </lineage>
</organism>
<protein>
    <submittedName>
        <fullName evidence="3">Cytochrome P450</fullName>
    </submittedName>
</protein>